<evidence type="ECO:0000256" key="1">
    <source>
        <dbReference type="SAM" id="MobiDB-lite"/>
    </source>
</evidence>
<dbReference type="EMBL" id="CP108084">
    <property type="protein sequence ID" value="WUP47865.1"/>
    <property type="molecule type" value="Genomic_DNA"/>
</dbReference>
<evidence type="ECO:0000313" key="2">
    <source>
        <dbReference type="EMBL" id="WUP47865.1"/>
    </source>
</evidence>
<accession>A0ABZ1S2V5</accession>
<dbReference type="Pfam" id="PF04978">
    <property type="entry name" value="MST"/>
    <property type="match status" value="1"/>
</dbReference>
<name>A0ABZ1S2V5_9ACTN</name>
<feature type="region of interest" description="Disordered" evidence="1">
    <location>
        <begin position="1"/>
        <end position="40"/>
    </location>
</feature>
<dbReference type="Proteomes" id="UP001432190">
    <property type="component" value="Chromosome"/>
</dbReference>
<reference evidence="2" key="1">
    <citation type="submission" date="2022-10" db="EMBL/GenBank/DDBJ databases">
        <title>The complete genomes of actinobacterial strains from the NBC collection.</title>
        <authorList>
            <person name="Joergensen T.S."/>
            <person name="Alvarez Arevalo M."/>
            <person name="Sterndorff E.B."/>
            <person name="Faurdal D."/>
            <person name="Vuksanovic O."/>
            <person name="Mourched A.-S."/>
            <person name="Charusanti P."/>
            <person name="Shaw S."/>
            <person name="Blin K."/>
            <person name="Weber T."/>
        </authorList>
    </citation>
    <scope>NUCLEOTIDE SEQUENCE</scope>
    <source>
        <strain evidence="2">NBC_00256</strain>
    </source>
</reference>
<proteinExistence type="predicted"/>
<sequence>MSDSPAADGAGPAEQGRSSGFAWSNMFVHPDEDPRSEGGFEDERTVLVEYLRDQRLTLQLKCADLDAEQLARRAVPPSTLSLLGLVRHMAEVERGWFRRVMAGEDVPPIYRTDDDRDADFNDAIADPDVVAEAWRNWRAEIEFAERLVDRTPDLATRGRMRDGETISLRELLVHMIEEYARHNGHADLLRELIDGRVGQ</sequence>
<protein>
    <submittedName>
        <fullName evidence="2">DinB family protein</fullName>
    </submittedName>
</protein>
<dbReference type="InterPro" id="IPR034660">
    <property type="entry name" value="DinB/YfiT-like"/>
</dbReference>
<dbReference type="InterPro" id="IPR007061">
    <property type="entry name" value="MST-like"/>
</dbReference>
<organism evidence="2 3">
    <name type="scientific">Micromonospora globbae</name>
    <dbReference type="NCBI Taxonomy" id="1894969"/>
    <lineage>
        <taxon>Bacteria</taxon>
        <taxon>Bacillati</taxon>
        <taxon>Actinomycetota</taxon>
        <taxon>Actinomycetes</taxon>
        <taxon>Micromonosporales</taxon>
        <taxon>Micromonosporaceae</taxon>
        <taxon>Micromonospora</taxon>
    </lineage>
</organism>
<dbReference type="RefSeq" id="WP_204985238.1">
    <property type="nucleotide sequence ID" value="NZ_CP108084.1"/>
</dbReference>
<gene>
    <name evidence="2" type="ORF">OG994_19805</name>
</gene>
<dbReference type="SUPFAM" id="SSF109854">
    <property type="entry name" value="DinB/YfiT-like putative metalloenzymes"/>
    <property type="match status" value="1"/>
</dbReference>
<dbReference type="Gene3D" id="1.20.120.450">
    <property type="entry name" value="dinb family like domain"/>
    <property type="match status" value="1"/>
</dbReference>
<feature type="compositionally biased region" description="Basic and acidic residues" evidence="1">
    <location>
        <begin position="29"/>
        <end position="40"/>
    </location>
</feature>
<evidence type="ECO:0000313" key="3">
    <source>
        <dbReference type="Proteomes" id="UP001432190"/>
    </source>
</evidence>
<keyword evidence="3" id="KW-1185">Reference proteome</keyword>